<evidence type="ECO:0000313" key="7">
    <source>
        <dbReference type="Proteomes" id="UP000784435"/>
    </source>
</evidence>
<evidence type="ECO:0000256" key="4">
    <source>
        <dbReference type="ARBA" id="ARBA00022840"/>
    </source>
</evidence>
<reference evidence="6" key="1">
    <citation type="journal article" date="2021" name="PeerJ">
        <title>Extensive microbial diversity within the chicken gut microbiome revealed by metagenomics and culture.</title>
        <authorList>
            <person name="Gilroy R."/>
            <person name="Ravi A."/>
            <person name="Getino M."/>
            <person name="Pursley I."/>
            <person name="Horton D.L."/>
            <person name="Alikhan N.F."/>
            <person name="Baker D."/>
            <person name="Gharbi K."/>
            <person name="Hall N."/>
            <person name="Watson M."/>
            <person name="Adriaenssens E.M."/>
            <person name="Foster-Nyarko E."/>
            <person name="Jarju S."/>
            <person name="Secka A."/>
            <person name="Antonio M."/>
            <person name="Oren A."/>
            <person name="Chaudhuri R.R."/>
            <person name="La Ragione R."/>
            <person name="Hildebrand F."/>
            <person name="Pallen M.J."/>
        </authorList>
    </citation>
    <scope>NUCLEOTIDE SEQUENCE</scope>
    <source>
        <strain evidence="6">ChiGjej5B5-7349</strain>
    </source>
</reference>
<dbReference type="Pfam" id="PF18085">
    <property type="entry name" value="Mak_N_cap"/>
    <property type="match status" value="1"/>
</dbReference>
<dbReference type="GO" id="GO:0005524">
    <property type="term" value="F:ATP binding"/>
    <property type="evidence" value="ECO:0007669"/>
    <property type="project" value="UniProtKB-KW"/>
</dbReference>
<dbReference type="Proteomes" id="UP000784435">
    <property type="component" value="Unassembled WGS sequence"/>
</dbReference>
<evidence type="ECO:0000256" key="2">
    <source>
        <dbReference type="ARBA" id="ARBA00022741"/>
    </source>
</evidence>
<evidence type="ECO:0000313" key="6">
    <source>
        <dbReference type="EMBL" id="HJG80671.1"/>
    </source>
</evidence>
<comment type="caution">
    <text evidence="6">The sequence shown here is derived from an EMBL/GenBank/DDBJ whole genome shotgun (WGS) entry which is preliminary data.</text>
</comment>
<sequence>MADIYAAQLEPTKPEAVATYLSARLGAGVTAQDLRMITSFRFDDPAGEVGCETHIVAVTAPQRGELLVQVPLTYRGAPLDGAPAEALVTRMAHSVLGDRWVYDAAFDPVYVTELLLAITDAGGAAEQFAVGSDGSRTQIVDGLASVRGTGASAAAAHAATDDAPQNPAVEETKGSTVIRLRGAAVEVVRVLDASAVTGTDAGQLIATWDGQETPVVLARIIA</sequence>
<dbReference type="AlphaFoldDB" id="A0A921MEV7"/>
<proteinExistence type="predicted"/>
<evidence type="ECO:0000256" key="1">
    <source>
        <dbReference type="ARBA" id="ARBA00022679"/>
    </source>
</evidence>
<accession>A0A921MEV7</accession>
<dbReference type="GO" id="GO:0016301">
    <property type="term" value="F:kinase activity"/>
    <property type="evidence" value="ECO:0007669"/>
    <property type="project" value="UniProtKB-KW"/>
</dbReference>
<organism evidence="6 7">
    <name type="scientific">Brevibacterium senegalense</name>
    <dbReference type="NCBI Taxonomy" id="1033736"/>
    <lineage>
        <taxon>Bacteria</taxon>
        <taxon>Bacillati</taxon>
        <taxon>Actinomycetota</taxon>
        <taxon>Actinomycetes</taxon>
        <taxon>Micrococcales</taxon>
        <taxon>Brevibacteriaceae</taxon>
        <taxon>Brevibacterium</taxon>
    </lineage>
</organism>
<evidence type="ECO:0000256" key="3">
    <source>
        <dbReference type="ARBA" id="ARBA00022777"/>
    </source>
</evidence>
<keyword evidence="4" id="KW-0067">ATP-binding</keyword>
<feature type="domain" description="Maltokinase N-terminal cap" evidence="5">
    <location>
        <begin position="27"/>
        <end position="107"/>
    </location>
</feature>
<reference evidence="6" key="2">
    <citation type="submission" date="2021-09" db="EMBL/GenBank/DDBJ databases">
        <authorList>
            <person name="Gilroy R."/>
        </authorList>
    </citation>
    <scope>NUCLEOTIDE SEQUENCE</scope>
    <source>
        <strain evidence="6">ChiGjej5B5-7349</strain>
    </source>
</reference>
<keyword evidence="1" id="KW-0808">Transferase</keyword>
<evidence type="ECO:0000259" key="5">
    <source>
        <dbReference type="Pfam" id="PF18085"/>
    </source>
</evidence>
<name>A0A921MEV7_9MICO</name>
<gene>
    <name evidence="6" type="ORF">K8V08_09710</name>
</gene>
<dbReference type="EMBL" id="DYUK01000210">
    <property type="protein sequence ID" value="HJG80671.1"/>
    <property type="molecule type" value="Genomic_DNA"/>
</dbReference>
<keyword evidence="3" id="KW-0418">Kinase</keyword>
<dbReference type="InterPro" id="IPR040999">
    <property type="entry name" value="Mak_N_cap"/>
</dbReference>
<keyword evidence="2" id="KW-0547">Nucleotide-binding</keyword>
<protein>
    <recommendedName>
        <fullName evidence="5">Maltokinase N-terminal cap domain-containing protein</fullName>
    </recommendedName>
</protein>